<dbReference type="InterPro" id="IPR043128">
    <property type="entry name" value="Rev_trsase/Diguanyl_cyclase"/>
</dbReference>
<dbReference type="Proteomes" id="UP000486351">
    <property type="component" value="Unassembled WGS sequence"/>
</dbReference>
<evidence type="ECO:0000313" key="3">
    <source>
        <dbReference type="Proteomes" id="UP000486351"/>
    </source>
</evidence>
<dbReference type="Gene3D" id="3.30.70.270">
    <property type="match status" value="1"/>
</dbReference>
<dbReference type="EMBL" id="QXFY01000481">
    <property type="protein sequence ID" value="KAE9343134.1"/>
    <property type="molecule type" value="Genomic_DNA"/>
</dbReference>
<name>A0A6G0RVP0_9STRA</name>
<comment type="caution">
    <text evidence="2">The sequence shown here is derived from an EMBL/GenBank/DDBJ whole genome shotgun (WGS) entry which is preliminary data.</text>
</comment>
<sequence>MRIAEATDAEDRTGATEASAAPTEVPRTKFEADRAFSTTESAVSTLVNSHLTDMYSSGEPDESSLVPVLDRRTFVGDIWFGSETFNACLATLDHLLGRFRECRISVSFTKSLFVQPKMNFLSHEVSAAGITPDAKKAAAVTELLFPTSKKGFQSFLTNI</sequence>
<gene>
    <name evidence="2" type="ORF">PF008_g9831</name>
</gene>
<feature type="region of interest" description="Disordered" evidence="1">
    <location>
        <begin position="1"/>
        <end position="27"/>
    </location>
</feature>
<dbReference type="PANTHER" id="PTHR33064:SF37">
    <property type="entry name" value="RIBONUCLEASE H"/>
    <property type="match status" value="1"/>
</dbReference>
<evidence type="ECO:0000256" key="1">
    <source>
        <dbReference type="SAM" id="MobiDB-lite"/>
    </source>
</evidence>
<reference evidence="2 3" key="1">
    <citation type="submission" date="2018-09" db="EMBL/GenBank/DDBJ databases">
        <title>Genomic investigation of the strawberry pathogen Phytophthora fragariae indicates pathogenicity is determined by transcriptional variation in three key races.</title>
        <authorList>
            <person name="Adams T.M."/>
            <person name="Armitage A.D."/>
            <person name="Sobczyk M.K."/>
            <person name="Bates H.J."/>
            <person name="Dunwell J.M."/>
            <person name="Nellist C.F."/>
            <person name="Harrison R.J."/>
        </authorList>
    </citation>
    <scope>NUCLEOTIDE SEQUENCE [LARGE SCALE GENOMIC DNA]</scope>
    <source>
        <strain evidence="2 3">NOV-77</strain>
    </source>
</reference>
<organism evidence="2 3">
    <name type="scientific">Phytophthora fragariae</name>
    <dbReference type="NCBI Taxonomy" id="53985"/>
    <lineage>
        <taxon>Eukaryota</taxon>
        <taxon>Sar</taxon>
        <taxon>Stramenopiles</taxon>
        <taxon>Oomycota</taxon>
        <taxon>Peronosporomycetes</taxon>
        <taxon>Peronosporales</taxon>
        <taxon>Peronosporaceae</taxon>
        <taxon>Phytophthora</taxon>
    </lineage>
</organism>
<protein>
    <recommendedName>
        <fullName evidence="4">Reverse transcriptase domain-containing protein</fullName>
    </recommendedName>
</protein>
<dbReference type="InterPro" id="IPR051320">
    <property type="entry name" value="Viral_Replic_Matur_Polypro"/>
</dbReference>
<evidence type="ECO:0008006" key="4">
    <source>
        <dbReference type="Google" id="ProtNLM"/>
    </source>
</evidence>
<proteinExistence type="predicted"/>
<evidence type="ECO:0000313" key="2">
    <source>
        <dbReference type="EMBL" id="KAE9343134.1"/>
    </source>
</evidence>
<dbReference type="PANTHER" id="PTHR33064">
    <property type="entry name" value="POL PROTEIN"/>
    <property type="match status" value="1"/>
</dbReference>
<dbReference type="AlphaFoldDB" id="A0A6G0RVP0"/>
<dbReference type="InterPro" id="IPR043502">
    <property type="entry name" value="DNA/RNA_pol_sf"/>
</dbReference>
<accession>A0A6G0RVP0</accession>
<dbReference type="SUPFAM" id="SSF56672">
    <property type="entry name" value="DNA/RNA polymerases"/>
    <property type="match status" value="1"/>
</dbReference>